<dbReference type="Proteomes" id="UP000317894">
    <property type="component" value="Unassembled WGS sequence"/>
</dbReference>
<comment type="caution">
    <text evidence="3">The sequence shown here is derived from an EMBL/GenBank/DDBJ whole genome shotgun (WGS) entry which is preliminary data.</text>
</comment>
<sequence length="227" mass="24416">MLRTLVLTALLLAAPAFAQAPADPARLAAATRIAAKLLPDGSYREMMRGSMDQIMNSITDQMMSMPLKDLVGMAGVDQAKLPAMGPGTIRQLMAILDPAFEQRNKIMSTVMMGEMTEIMTAMEPDMRAGMAEAYARRFDAAQLGEIERFFQGPTGAAFAAQSMQVYTDPAVMTRMQAMMPKLMQAMPTIMKKVATATAGLPAPRKPADLSKAEKAKLEALIVAGPTV</sequence>
<evidence type="ECO:0000259" key="2">
    <source>
        <dbReference type="Pfam" id="PF09832"/>
    </source>
</evidence>
<proteinExistence type="predicted"/>
<dbReference type="AlphaFoldDB" id="A0A552U8H1"/>
<keyword evidence="4" id="KW-1185">Reference proteome</keyword>
<dbReference type="Pfam" id="PF09832">
    <property type="entry name" value="DUF2059"/>
    <property type="match status" value="1"/>
</dbReference>
<gene>
    <name evidence="3" type="ORF">FMM06_12500</name>
</gene>
<protein>
    <submittedName>
        <fullName evidence="3">DUF2059 domain-containing protein</fullName>
    </submittedName>
</protein>
<evidence type="ECO:0000256" key="1">
    <source>
        <dbReference type="SAM" id="SignalP"/>
    </source>
</evidence>
<evidence type="ECO:0000313" key="4">
    <source>
        <dbReference type="Proteomes" id="UP000317894"/>
    </source>
</evidence>
<feature type="signal peptide" evidence="1">
    <location>
        <begin position="1"/>
        <end position="18"/>
    </location>
</feature>
<keyword evidence="1" id="KW-0732">Signal</keyword>
<dbReference type="EMBL" id="VJWA01000002">
    <property type="protein sequence ID" value="TRW14516.1"/>
    <property type="molecule type" value="Genomic_DNA"/>
</dbReference>
<accession>A0A552U8H1</accession>
<feature type="domain" description="DUF2059" evidence="2">
    <location>
        <begin position="125"/>
        <end position="184"/>
    </location>
</feature>
<dbReference type="RefSeq" id="WP_144237721.1">
    <property type="nucleotide sequence ID" value="NZ_VJWA01000002.1"/>
</dbReference>
<name>A0A552U8H1_9SPHN</name>
<organism evidence="3 4">
    <name type="scientific">Glacieibacterium frigidum</name>
    <dbReference type="NCBI Taxonomy" id="2593303"/>
    <lineage>
        <taxon>Bacteria</taxon>
        <taxon>Pseudomonadati</taxon>
        <taxon>Pseudomonadota</taxon>
        <taxon>Alphaproteobacteria</taxon>
        <taxon>Sphingomonadales</taxon>
        <taxon>Sphingosinicellaceae</taxon>
        <taxon>Glacieibacterium</taxon>
    </lineage>
</organism>
<reference evidence="3 4" key="1">
    <citation type="submission" date="2019-07" db="EMBL/GenBank/DDBJ databases">
        <title>Novel species isolated from glacier.</title>
        <authorList>
            <person name="Liu Q."/>
            <person name="Xin Y.-H."/>
        </authorList>
    </citation>
    <scope>NUCLEOTIDE SEQUENCE [LARGE SCALE GENOMIC DNA]</scope>
    <source>
        <strain evidence="3 4">LB1R16</strain>
    </source>
</reference>
<evidence type="ECO:0000313" key="3">
    <source>
        <dbReference type="EMBL" id="TRW14516.1"/>
    </source>
</evidence>
<feature type="chain" id="PRO_5022199837" evidence="1">
    <location>
        <begin position="19"/>
        <end position="227"/>
    </location>
</feature>
<dbReference type="OrthoDB" id="7409988at2"/>
<dbReference type="InterPro" id="IPR018637">
    <property type="entry name" value="DUF2059"/>
</dbReference>